<gene>
    <name evidence="3" type="ORF">WHR41_03463</name>
</gene>
<feature type="compositionally biased region" description="Polar residues" evidence="1">
    <location>
        <begin position="159"/>
        <end position="169"/>
    </location>
</feature>
<protein>
    <recommendedName>
        <fullName evidence="5">Integral membrane protein</fullName>
    </recommendedName>
</protein>
<evidence type="ECO:0000256" key="2">
    <source>
        <dbReference type="SAM" id="Phobius"/>
    </source>
</evidence>
<keyword evidence="4" id="KW-1185">Reference proteome</keyword>
<feature type="region of interest" description="Disordered" evidence="1">
    <location>
        <begin position="1"/>
        <end position="103"/>
    </location>
</feature>
<dbReference type="PANTHER" id="PTHR35872">
    <property type="entry name" value="INTEGRAL MEMBRANE PROTEIN (AFU_ORTHOLOGUE AFUA_5G07110)"/>
    <property type="match status" value="1"/>
</dbReference>
<feature type="region of interest" description="Disordered" evidence="1">
    <location>
        <begin position="236"/>
        <end position="313"/>
    </location>
</feature>
<feature type="compositionally biased region" description="Polar residues" evidence="1">
    <location>
        <begin position="53"/>
        <end position="65"/>
    </location>
</feature>
<sequence>MSASNRNRGYSNPQESRANTSNNRPLLSGGGGGSRDNLRTPSSIRIRRLPSSNSVRPLSQTSETGLTEGRDFAEPGSAGRRRSSSAPQRPTLQELGQDDLTRQRTAEPFMPPIVEGQASAAQEARGLEPVPSRETDAPQPYGNLSRSGTNASDVGGAQAMNSAANTARTNRGLRRLRSGALPPRQQELAADREYDADVVSLLDLVDPEVQTLGTLTNMQNSLFVPDLGRLVNRKPTYDLTKRPGTGYGLQDKDGTVRIPRPRAGTRASTATAPSVAGGGDDVIKPTDRPGTDMGVELGTEDSQGRRNSVSSQLTESHYAVLPHGVRLEGWSEEDLDELNDYVRHLLHSRREGFKRSMRGFGKYVSKPLGLFVTVYAVLVTLFGAAWVFCLIGWIYVDGQQEYIINIIDLTLVALFALMGDGLAPFRAVDTYHMCYIAKYAHKTWEIREKQQLPKLEDHNDLPGRRSSAAAEEPDLENNVTKDDKNDRYEYTVLSPVQQRRLQYHQAKFAKTHTFYKPHETATHHAFPLRLLIAIVVLLDFHSIFQVALGTCTWTIPYQVRPAAVTAVILSCSLTCNIVAGILISVGDKRTRKKDVLERIFRQDLTKEAIKKIQHRHERADDAENLGVDVDDEARFGDVEGIELSRKSMEAKREMEARKPRKSLDVRRTKMGATGLLSGKEDEVDGRVHGDKAGGVGRTSMDGRRASVDPKGRVSIDRKAGSRAPPSQQGGESSEDAQA</sequence>
<feature type="region of interest" description="Disordered" evidence="1">
    <location>
        <begin position="646"/>
        <end position="738"/>
    </location>
</feature>
<dbReference type="InterPro" id="IPR021369">
    <property type="entry name" value="DUF2985"/>
</dbReference>
<dbReference type="PANTHER" id="PTHR35872:SF2">
    <property type="entry name" value="INTEGRAL MEMBRANE PROTEIN (AFU_ORTHOLOGUE AFUA_5G07110)"/>
    <property type="match status" value="1"/>
</dbReference>
<feature type="compositionally biased region" description="Low complexity" evidence="1">
    <location>
        <begin position="39"/>
        <end position="52"/>
    </location>
</feature>
<feature type="compositionally biased region" description="Polar residues" evidence="1">
    <location>
        <begin position="1"/>
        <end position="20"/>
    </location>
</feature>
<dbReference type="Pfam" id="PF11204">
    <property type="entry name" value="DUF2985"/>
    <property type="match status" value="1"/>
</dbReference>
<evidence type="ECO:0008006" key="5">
    <source>
        <dbReference type="Google" id="ProtNLM"/>
    </source>
</evidence>
<feature type="region of interest" description="Disordered" evidence="1">
    <location>
        <begin position="119"/>
        <end position="189"/>
    </location>
</feature>
<dbReference type="RefSeq" id="XP_069230773.1">
    <property type="nucleotide sequence ID" value="XM_069372069.1"/>
</dbReference>
<dbReference type="GeneID" id="96004907"/>
<feature type="compositionally biased region" description="Basic and acidic residues" evidence="1">
    <location>
        <begin position="678"/>
        <end position="691"/>
    </location>
</feature>
<feature type="transmembrane region" description="Helical" evidence="2">
    <location>
        <begin position="530"/>
        <end position="555"/>
    </location>
</feature>
<feature type="region of interest" description="Disordered" evidence="1">
    <location>
        <begin position="455"/>
        <end position="481"/>
    </location>
</feature>
<feature type="compositionally biased region" description="Basic and acidic residues" evidence="1">
    <location>
        <begin position="281"/>
        <end position="290"/>
    </location>
</feature>
<dbReference type="AlphaFoldDB" id="A0AB34KSE3"/>
<dbReference type="Proteomes" id="UP000803884">
    <property type="component" value="Unassembled WGS sequence"/>
</dbReference>
<reference evidence="3 4" key="1">
    <citation type="journal article" date="2020" name="Microbiol. Resour. Announc.">
        <title>Draft Genome Sequence of a Cladosporium Species Isolated from the Mesophotic Ascidian Didemnum maculosum.</title>
        <authorList>
            <person name="Gioti A."/>
            <person name="Siaperas R."/>
            <person name="Nikolaivits E."/>
            <person name="Le Goff G."/>
            <person name="Ouazzani J."/>
            <person name="Kotoulas G."/>
            <person name="Topakas E."/>
        </authorList>
    </citation>
    <scope>NUCLEOTIDE SEQUENCE [LARGE SCALE GENOMIC DNA]</scope>
    <source>
        <strain evidence="3 4">TM138-S3</strain>
    </source>
</reference>
<name>A0AB34KSE3_9PEZI</name>
<comment type="caution">
    <text evidence="3">The sequence shown here is derived from an EMBL/GenBank/DDBJ whole genome shotgun (WGS) entry which is preliminary data.</text>
</comment>
<feature type="transmembrane region" description="Helical" evidence="2">
    <location>
        <begin position="561"/>
        <end position="583"/>
    </location>
</feature>
<evidence type="ECO:0000256" key="1">
    <source>
        <dbReference type="SAM" id="MobiDB-lite"/>
    </source>
</evidence>
<evidence type="ECO:0000313" key="3">
    <source>
        <dbReference type="EMBL" id="KAL1587668.1"/>
    </source>
</evidence>
<accession>A0AB34KSE3</accession>
<feature type="compositionally biased region" description="Basic and acidic residues" evidence="1">
    <location>
        <begin position="700"/>
        <end position="719"/>
    </location>
</feature>
<keyword evidence="2" id="KW-0472">Membrane</keyword>
<dbReference type="EMBL" id="JAAQHG020000009">
    <property type="protein sequence ID" value="KAL1587668.1"/>
    <property type="molecule type" value="Genomic_DNA"/>
</dbReference>
<organism evidence="3 4">
    <name type="scientific">Cladosporium halotolerans</name>
    <dbReference type="NCBI Taxonomy" id="1052096"/>
    <lineage>
        <taxon>Eukaryota</taxon>
        <taxon>Fungi</taxon>
        <taxon>Dikarya</taxon>
        <taxon>Ascomycota</taxon>
        <taxon>Pezizomycotina</taxon>
        <taxon>Dothideomycetes</taxon>
        <taxon>Dothideomycetidae</taxon>
        <taxon>Cladosporiales</taxon>
        <taxon>Cladosporiaceae</taxon>
        <taxon>Cladosporium</taxon>
    </lineage>
</organism>
<keyword evidence="2" id="KW-0812">Transmembrane</keyword>
<evidence type="ECO:0000313" key="4">
    <source>
        <dbReference type="Proteomes" id="UP000803884"/>
    </source>
</evidence>
<feature type="compositionally biased region" description="Polar residues" evidence="1">
    <location>
        <begin position="142"/>
        <end position="152"/>
    </location>
</feature>
<proteinExistence type="predicted"/>
<feature type="transmembrane region" description="Helical" evidence="2">
    <location>
        <begin position="402"/>
        <end position="423"/>
    </location>
</feature>
<feature type="compositionally biased region" description="Basic and acidic residues" evidence="1">
    <location>
        <begin position="646"/>
        <end position="667"/>
    </location>
</feature>
<feature type="transmembrane region" description="Helical" evidence="2">
    <location>
        <begin position="368"/>
        <end position="396"/>
    </location>
</feature>
<keyword evidence="2" id="KW-1133">Transmembrane helix</keyword>